<keyword evidence="1" id="KW-0175">Coiled coil</keyword>
<dbReference type="EMBL" id="KY684083">
    <property type="protein sequence ID" value="ARF08870.1"/>
    <property type="molecule type" value="Genomic_DNA"/>
</dbReference>
<evidence type="ECO:0000256" key="1">
    <source>
        <dbReference type="SAM" id="Coils"/>
    </source>
</evidence>
<evidence type="ECO:0000256" key="2">
    <source>
        <dbReference type="SAM" id="MobiDB-lite"/>
    </source>
</evidence>
<feature type="compositionally biased region" description="Low complexity" evidence="2">
    <location>
        <begin position="202"/>
        <end position="237"/>
    </location>
</feature>
<feature type="compositionally biased region" description="Polar residues" evidence="2">
    <location>
        <begin position="269"/>
        <end position="285"/>
    </location>
</feature>
<sequence length="285" mass="32440">MNNSGVQQKINKYQQKLDSTDNMSKREVYQKKIDYYKSLQQVGGDSKYFNTFLENQKKQAENEIKKIVETLSSNNVGNQLNELMKSSEELKTNYANLGNDLRSTMESYAGTINSLTKGLEGLNVKDITKEISQIQNAINAVPKTIDDIILISLLNASPEELSKYGVTPQDLEEFKNRMNVSLNQQEENTVTNNEQVVQNTVDQEPKQNSNAKNGANNSPKNNSVNNSANAPKNNSGKQEGGKRKSNMRNYYDDDEENEDEWKSERKVKMQSNYNRNENSIRGYSY</sequence>
<accession>A0A1V0SAW6</accession>
<reference evidence="3" key="1">
    <citation type="journal article" date="2017" name="Science">
        <title>Giant viruses with an expanded complement of translation system components.</title>
        <authorList>
            <person name="Schulz F."/>
            <person name="Yutin N."/>
            <person name="Ivanova N.N."/>
            <person name="Ortega D.R."/>
            <person name="Lee T.K."/>
            <person name="Vierheilig J."/>
            <person name="Daims H."/>
            <person name="Horn M."/>
            <person name="Wagner M."/>
            <person name="Jensen G.J."/>
            <person name="Kyrpides N.C."/>
            <person name="Koonin E.V."/>
            <person name="Woyke T."/>
        </authorList>
    </citation>
    <scope>NUCLEOTIDE SEQUENCE</scope>
    <source>
        <strain evidence="3">CTV1</strain>
    </source>
</reference>
<name>A0A1V0SAW6_9VIRU</name>
<gene>
    <name evidence="3" type="ORF">Catovirus_1_920</name>
</gene>
<feature type="coiled-coil region" evidence="1">
    <location>
        <begin position="50"/>
        <end position="100"/>
    </location>
</feature>
<feature type="region of interest" description="Disordered" evidence="2">
    <location>
        <begin position="202"/>
        <end position="285"/>
    </location>
</feature>
<evidence type="ECO:0000313" key="3">
    <source>
        <dbReference type="EMBL" id="ARF08870.1"/>
    </source>
</evidence>
<proteinExistence type="predicted"/>
<organism evidence="3">
    <name type="scientific">Catovirus CTV1</name>
    <dbReference type="NCBI Taxonomy" id="1977631"/>
    <lineage>
        <taxon>Viruses</taxon>
        <taxon>Varidnaviria</taxon>
        <taxon>Bamfordvirae</taxon>
        <taxon>Nucleocytoviricota</taxon>
        <taxon>Megaviricetes</taxon>
        <taxon>Imitervirales</taxon>
        <taxon>Mimiviridae</taxon>
        <taxon>Klosneuvirinae</taxon>
        <taxon>Catovirus</taxon>
    </lineage>
</organism>
<protein>
    <submittedName>
        <fullName evidence="3">Uncharacterized protein</fullName>
    </submittedName>
</protein>